<organism evidence="2 3">
    <name type="scientific">Aquirufa echingensis</name>
    <dbReference type="NCBI Taxonomy" id="3096516"/>
    <lineage>
        <taxon>Bacteria</taxon>
        <taxon>Pseudomonadati</taxon>
        <taxon>Bacteroidota</taxon>
        <taxon>Cytophagia</taxon>
        <taxon>Cytophagales</taxon>
        <taxon>Flectobacillaceae</taxon>
        <taxon>Aquirufa</taxon>
    </lineage>
</organism>
<dbReference type="SUPFAM" id="SSF53448">
    <property type="entry name" value="Nucleotide-diphospho-sugar transferases"/>
    <property type="match status" value="1"/>
</dbReference>
<dbReference type="CDD" id="cd04196">
    <property type="entry name" value="GT_2_like_d"/>
    <property type="match status" value="1"/>
</dbReference>
<keyword evidence="3" id="KW-1185">Reference proteome</keyword>
<comment type="caution">
    <text evidence="2">The sequence shown here is derived from an EMBL/GenBank/DDBJ whole genome shotgun (WGS) entry which is preliminary data.</text>
</comment>
<dbReference type="Proteomes" id="UP001598114">
    <property type="component" value="Unassembled WGS sequence"/>
</dbReference>
<dbReference type="PANTHER" id="PTHR43685:SF11">
    <property type="entry name" value="GLYCOSYLTRANSFERASE TAGX-RELATED"/>
    <property type="match status" value="1"/>
</dbReference>
<dbReference type="InterPro" id="IPR050834">
    <property type="entry name" value="Glycosyltransf_2"/>
</dbReference>
<evidence type="ECO:0000313" key="2">
    <source>
        <dbReference type="EMBL" id="MFD3276979.1"/>
    </source>
</evidence>
<accession>A0ABW6D1U5</accession>
<proteinExistence type="predicted"/>
<evidence type="ECO:0000313" key="3">
    <source>
        <dbReference type="Proteomes" id="UP001598114"/>
    </source>
</evidence>
<gene>
    <name evidence="2" type="ORF">SKC38_12135</name>
</gene>
<protein>
    <submittedName>
        <fullName evidence="2">Glycosyltransferase family 2 protein</fullName>
    </submittedName>
</protein>
<reference evidence="2 3" key="1">
    <citation type="submission" date="2024-03" db="EMBL/GenBank/DDBJ databases">
        <title>Aquirufa genome sequencing.</title>
        <authorList>
            <person name="Pitt A."/>
            <person name="Hahn M.W."/>
        </authorList>
    </citation>
    <scope>NUCLEOTIDE SEQUENCE [LARGE SCALE GENOMIC DNA]</scope>
    <source>
        <strain evidence="2 3">PLAD-142S6K</strain>
    </source>
</reference>
<dbReference type="RefSeq" id="WP_377977415.1">
    <property type="nucleotide sequence ID" value="NZ_JBBKYA010000007.1"/>
</dbReference>
<evidence type="ECO:0000259" key="1">
    <source>
        <dbReference type="Pfam" id="PF00535"/>
    </source>
</evidence>
<name>A0ABW6D1U5_9BACT</name>
<dbReference type="Pfam" id="PF00535">
    <property type="entry name" value="Glycos_transf_2"/>
    <property type="match status" value="1"/>
</dbReference>
<dbReference type="InterPro" id="IPR001173">
    <property type="entry name" value="Glyco_trans_2-like"/>
</dbReference>
<dbReference type="Gene3D" id="3.90.550.10">
    <property type="entry name" value="Spore Coat Polysaccharide Biosynthesis Protein SpsA, Chain A"/>
    <property type="match status" value="1"/>
</dbReference>
<dbReference type="PANTHER" id="PTHR43685">
    <property type="entry name" value="GLYCOSYLTRANSFERASE"/>
    <property type="match status" value="1"/>
</dbReference>
<dbReference type="InterPro" id="IPR029044">
    <property type="entry name" value="Nucleotide-diphossugar_trans"/>
</dbReference>
<feature type="domain" description="Glycosyltransferase 2-like" evidence="1">
    <location>
        <begin position="5"/>
        <end position="158"/>
    </location>
</feature>
<dbReference type="EMBL" id="JBBKYA010000007">
    <property type="protein sequence ID" value="MFD3276979.1"/>
    <property type="molecule type" value="Genomic_DNA"/>
</dbReference>
<sequence>MQKISVAMCTYNGAEFLSKQLESIKQQSMPIHELVVCDDGSSDETLAILERFSKQVAFSVQVHSNPQNLGSSKNFEKCMALCEGDLIFLCDQDDVWMPEKVEKIVAYLAAHPEQEAVFSNATMIDQAGFPTGKTSFEQIEFTPEVQNKWNSEGAFDILLRGYVVTGATLAIKKSALNLVLPVPEIIPDLIHDGWIALILSAHNKIGFIHDTLIEYREHATQQVGLKGSQKHITLIDRFLRKRDAKINRIKNKQNDILKLTEHLLPLPINELYKQKIIRRKEFYTMRATLPSCRILRIYPVVKFAMNGEYQAQEGGKWWRPMLGDLFE</sequence>